<dbReference type="PANTHER" id="PTHR47659">
    <property type="entry name" value="ZN(II)2CYS6 TRANSCRIPTION FACTOR (EUROFUNG)-RELATED"/>
    <property type="match status" value="1"/>
</dbReference>
<keyword evidence="3" id="KW-0805">Transcription regulation</keyword>
<protein>
    <recommendedName>
        <fullName evidence="7">Transcription activator of gluconeogenesis ERT1</fullName>
    </recommendedName>
</protein>
<keyword evidence="6" id="KW-0539">Nucleus</keyword>
<dbReference type="InterPro" id="IPR001138">
    <property type="entry name" value="Zn2Cys6_DnaBD"/>
</dbReference>
<feature type="compositionally biased region" description="Polar residues" evidence="8">
    <location>
        <begin position="258"/>
        <end position="267"/>
    </location>
</feature>
<dbReference type="PROSITE" id="PS50048">
    <property type="entry name" value="ZN2_CY6_FUNGAL_2"/>
    <property type="match status" value="1"/>
</dbReference>
<reference evidence="11" key="1">
    <citation type="submission" date="2014-04" db="EMBL/GenBank/DDBJ databases">
        <title>Evolutionary Origins and Diversification of the Mycorrhizal Mutualists.</title>
        <authorList>
            <consortium name="DOE Joint Genome Institute"/>
            <consortium name="Mycorrhizal Genomics Consortium"/>
            <person name="Kohler A."/>
            <person name="Kuo A."/>
            <person name="Nagy L.G."/>
            <person name="Floudas D."/>
            <person name="Copeland A."/>
            <person name="Barry K.W."/>
            <person name="Cichocki N."/>
            <person name="Veneault-Fourrey C."/>
            <person name="LaButti K."/>
            <person name="Lindquist E.A."/>
            <person name="Lipzen A."/>
            <person name="Lundell T."/>
            <person name="Morin E."/>
            <person name="Murat C."/>
            <person name="Riley R."/>
            <person name="Ohm R."/>
            <person name="Sun H."/>
            <person name="Tunlid A."/>
            <person name="Henrissat B."/>
            <person name="Grigoriev I.V."/>
            <person name="Hibbett D.S."/>
            <person name="Martin F."/>
        </authorList>
    </citation>
    <scope>NUCLEOTIDE SEQUENCE [LARGE SCALE GENOMIC DNA]</scope>
    <source>
        <strain evidence="11">FD-334 SS-4</strain>
    </source>
</reference>
<dbReference type="SMART" id="SM00066">
    <property type="entry name" value="GAL4"/>
    <property type="match status" value="1"/>
</dbReference>
<dbReference type="OMA" id="SMPMHMY"/>
<evidence type="ECO:0000256" key="1">
    <source>
        <dbReference type="ARBA" id="ARBA00022723"/>
    </source>
</evidence>
<proteinExistence type="predicted"/>
<gene>
    <name evidence="10" type="ORF">HYPSUDRAFT_83651</name>
</gene>
<evidence type="ECO:0000313" key="11">
    <source>
        <dbReference type="Proteomes" id="UP000054270"/>
    </source>
</evidence>
<feature type="compositionally biased region" description="Basic residues" evidence="8">
    <location>
        <begin position="94"/>
        <end position="110"/>
    </location>
</feature>
<dbReference type="SUPFAM" id="SSF57701">
    <property type="entry name" value="Zn2/Cys6 DNA-binding domain"/>
    <property type="match status" value="1"/>
</dbReference>
<keyword evidence="4" id="KW-0238">DNA-binding</keyword>
<evidence type="ECO:0000256" key="4">
    <source>
        <dbReference type="ARBA" id="ARBA00023125"/>
    </source>
</evidence>
<dbReference type="EMBL" id="KN817524">
    <property type="protein sequence ID" value="KJA27318.1"/>
    <property type="molecule type" value="Genomic_DNA"/>
</dbReference>
<dbReference type="GO" id="GO:0008270">
    <property type="term" value="F:zinc ion binding"/>
    <property type="evidence" value="ECO:0007669"/>
    <property type="project" value="InterPro"/>
</dbReference>
<dbReference type="InterPro" id="IPR036864">
    <property type="entry name" value="Zn2-C6_fun-type_DNA-bd_sf"/>
</dbReference>
<sequence length="267" mass="29038">MPSVDDKSLDATVTSEPTFQPPLHSGSYSGMPLHVYPIPSQFLQSQQPVRSKRRQVKNACTHCQKACKKCDDARPCLRCVKYGISEECVDSQRKERKKGIKRGPYKKRDGKYRAGSGVAHSDVPPHGVHIPGGIGPPVPYMPMPGYPPGFYGHYPPLVSKQGDGQSVYTTPQYFLTPAPHSMQPGAPESDPNVYPPQGYYPTAVLAPLPYHPQYAMARADGSAIPNPYPIFPGQMYKNSPTVGQSDIIGGDRVGAGEQSEQVISDAT</sequence>
<evidence type="ECO:0000256" key="6">
    <source>
        <dbReference type="ARBA" id="ARBA00023242"/>
    </source>
</evidence>
<dbReference type="PANTHER" id="PTHR47659:SF7">
    <property type="entry name" value="FUNGAL TRANSCRIPTIONAL REGULATORY PROTEIN, N-TERMINAL DOMAIN-CONTAINING PROTEIN"/>
    <property type="match status" value="1"/>
</dbReference>
<dbReference type="STRING" id="945553.A0A0D2MTG9"/>
<keyword evidence="1" id="KW-0479">Metal-binding</keyword>
<evidence type="ECO:0000313" key="10">
    <source>
        <dbReference type="EMBL" id="KJA27318.1"/>
    </source>
</evidence>
<feature type="domain" description="Zn(2)-C6 fungal-type" evidence="9">
    <location>
        <begin position="59"/>
        <end position="90"/>
    </location>
</feature>
<accession>A0A0D2MTG9</accession>
<evidence type="ECO:0000256" key="5">
    <source>
        <dbReference type="ARBA" id="ARBA00023163"/>
    </source>
</evidence>
<dbReference type="OrthoDB" id="5575144at2759"/>
<dbReference type="GO" id="GO:0003677">
    <property type="term" value="F:DNA binding"/>
    <property type="evidence" value="ECO:0007669"/>
    <property type="project" value="UniProtKB-KW"/>
</dbReference>
<feature type="region of interest" description="Disordered" evidence="8">
    <location>
        <begin position="1"/>
        <end position="26"/>
    </location>
</feature>
<keyword evidence="5" id="KW-0804">Transcription</keyword>
<name>A0A0D2MTG9_HYPSF</name>
<feature type="region of interest" description="Disordered" evidence="8">
    <location>
        <begin position="91"/>
        <end position="127"/>
    </location>
</feature>
<evidence type="ECO:0000256" key="7">
    <source>
        <dbReference type="ARBA" id="ARBA00040903"/>
    </source>
</evidence>
<dbReference type="AlphaFoldDB" id="A0A0D2MTG9"/>
<evidence type="ECO:0000259" key="9">
    <source>
        <dbReference type="PROSITE" id="PS50048"/>
    </source>
</evidence>
<dbReference type="Proteomes" id="UP000054270">
    <property type="component" value="Unassembled WGS sequence"/>
</dbReference>
<dbReference type="Gene3D" id="4.10.240.10">
    <property type="entry name" value="Zn(2)-C6 fungal-type DNA-binding domain"/>
    <property type="match status" value="1"/>
</dbReference>
<dbReference type="GO" id="GO:0000981">
    <property type="term" value="F:DNA-binding transcription factor activity, RNA polymerase II-specific"/>
    <property type="evidence" value="ECO:0007669"/>
    <property type="project" value="InterPro"/>
</dbReference>
<organism evidence="10 11">
    <name type="scientific">Hypholoma sublateritium (strain FD-334 SS-4)</name>
    <dbReference type="NCBI Taxonomy" id="945553"/>
    <lineage>
        <taxon>Eukaryota</taxon>
        <taxon>Fungi</taxon>
        <taxon>Dikarya</taxon>
        <taxon>Basidiomycota</taxon>
        <taxon>Agaricomycotina</taxon>
        <taxon>Agaricomycetes</taxon>
        <taxon>Agaricomycetidae</taxon>
        <taxon>Agaricales</taxon>
        <taxon>Agaricineae</taxon>
        <taxon>Strophariaceae</taxon>
        <taxon>Hypholoma</taxon>
    </lineage>
</organism>
<dbReference type="InterPro" id="IPR050335">
    <property type="entry name" value="ERT1_acuK_gluconeogen_tf"/>
</dbReference>
<keyword evidence="11" id="KW-1185">Reference proteome</keyword>
<evidence type="ECO:0000256" key="2">
    <source>
        <dbReference type="ARBA" id="ARBA00022833"/>
    </source>
</evidence>
<feature type="region of interest" description="Disordered" evidence="8">
    <location>
        <begin position="246"/>
        <end position="267"/>
    </location>
</feature>
<evidence type="ECO:0000256" key="3">
    <source>
        <dbReference type="ARBA" id="ARBA00023015"/>
    </source>
</evidence>
<dbReference type="CDD" id="cd00067">
    <property type="entry name" value="GAL4"/>
    <property type="match status" value="1"/>
</dbReference>
<evidence type="ECO:0000256" key="8">
    <source>
        <dbReference type="SAM" id="MobiDB-lite"/>
    </source>
</evidence>
<keyword evidence="2" id="KW-0862">Zinc</keyword>